<dbReference type="SMART" id="SM00155">
    <property type="entry name" value="PLDc"/>
    <property type="match status" value="2"/>
</dbReference>
<dbReference type="GO" id="GO:0003824">
    <property type="term" value="F:catalytic activity"/>
    <property type="evidence" value="ECO:0007669"/>
    <property type="project" value="InterPro"/>
</dbReference>
<feature type="domain" description="PLD phosphodiesterase" evidence="1">
    <location>
        <begin position="427"/>
        <end position="454"/>
    </location>
</feature>
<evidence type="ECO:0000313" key="2">
    <source>
        <dbReference type="EMBL" id="PRH77154.1"/>
    </source>
</evidence>
<dbReference type="PANTHER" id="PTHR21248">
    <property type="entry name" value="CARDIOLIPIN SYNTHASE"/>
    <property type="match status" value="1"/>
</dbReference>
<dbReference type="OrthoDB" id="7374490at2"/>
<accession>A0A2S9PRW9</accession>
<keyword evidence="3" id="KW-1185">Reference proteome</keyword>
<evidence type="ECO:0000313" key="3">
    <source>
        <dbReference type="Proteomes" id="UP000239322"/>
    </source>
</evidence>
<dbReference type="Gene3D" id="3.30.870.10">
    <property type="entry name" value="Endonuclease Chain A"/>
    <property type="match status" value="2"/>
</dbReference>
<dbReference type="PROSITE" id="PS50035">
    <property type="entry name" value="PLD"/>
    <property type="match status" value="2"/>
</dbReference>
<dbReference type="PANTHER" id="PTHR21248:SF22">
    <property type="entry name" value="PHOSPHOLIPASE D"/>
    <property type="match status" value="1"/>
</dbReference>
<feature type="domain" description="PLD phosphodiesterase" evidence="1">
    <location>
        <begin position="161"/>
        <end position="188"/>
    </location>
</feature>
<dbReference type="SUPFAM" id="SSF56024">
    <property type="entry name" value="Phospholipase D/nuclease"/>
    <property type="match status" value="2"/>
</dbReference>
<comment type="caution">
    <text evidence="2">The sequence shown here is derived from an EMBL/GenBank/DDBJ whole genome shotgun (WGS) entry which is preliminary data.</text>
</comment>
<evidence type="ECO:0000259" key="1">
    <source>
        <dbReference type="PROSITE" id="PS50035"/>
    </source>
</evidence>
<sequence length="499" mass="53949">MPTPHLDAVEATLRQVSPGLEGTVWQRTRGNALDTRGDGPAGWLLQTPGCWGDPRCRDRSDTRRLLARIESTVASATSTVDISTLVPPFPDGEFQDALVAGLRAAVGQGRTLRVRVLAGTNPVSLLTVSPSSYRDELLERLGSAAERVTLQVAAMTSSLEALSWNHSKLLVVDGARVLTGGVNYWSGDYVDTGHPVSDVDLALAGPAASSGTHFLDRLWKWTCANIGLRVRFASSAGTRCLPEMARYNPPVPAAGDLSVIGVGGLGVGIQQRDPASTYQPVLPDADRARCLFNIRPDYTNSDRDYETVNPEEPALRELVRTATRNVVISQQDLNGQCPPLPRYDIRLLQTLAQKLVAGVKVRIVVSDPLTRASGYSTIFSLSELSNPLRGEVARLTGSASRARTVMCRNLQLASLRVSPARTWADGRGYALHHKVVSVDDSAFYIGSKNLYPAWLQDYGYMVEDASAAGQLDSELLAPEWQYSQAAATYDYARGVCPAS</sequence>
<protein>
    <submittedName>
        <fullName evidence="2">Phospholipase</fullName>
    </submittedName>
</protein>
<proteinExistence type="predicted"/>
<reference evidence="2 3" key="1">
    <citation type="submission" date="2018-03" db="EMBL/GenBank/DDBJ databases">
        <title>Novel Streptomyces sp. from soil.</title>
        <authorList>
            <person name="Tan G.Y.A."/>
            <person name="Lee Z.Y."/>
        </authorList>
    </citation>
    <scope>NUCLEOTIDE SEQUENCE [LARGE SCALE GENOMIC DNA]</scope>
    <source>
        <strain evidence="2 3">ST5x</strain>
    </source>
</reference>
<dbReference type="EMBL" id="PVLV01000369">
    <property type="protein sequence ID" value="PRH77154.1"/>
    <property type="molecule type" value="Genomic_DNA"/>
</dbReference>
<dbReference type="InterPro" id="IPR001736">
    <property type="entry name" value="PLipase_D/transphosphatidylase"/>
</dbReference>
<organism evidence="2 3">
    <name type="scientific">Streptomyces solincola</name>
    <dbReference type="NCBI Taxonomy" id="2100817"/>
    <lineage>
        <taxon>Bacteria</taxon>
        <taxon>Bacillati</taxon>
        <taxon>Actinomycetota</taxon>
        <taxon>Actinomycetes</taxon>
        <taxon>Kitasatosporales</taxon>
        <taxon>Streptomycetaceae</taxon>
        <taxon>Streptomyces</taxon>
    </lineage>
</organism>
<dbReference type="SMR" id="A0A2S9PRW9"/>
<dbReference type="Proteomes" id="UP000239322">
    <property type="component" value="Unassembled WGS sequence"/>
</dbReference>
<name>A0A2S9PRW9_9ACTN</name>
<dbReference type="GO" id="GO:0006793">
    <property type="term" value="P:phosphorus metabolic process"/>
    <property type="evidence" value="ECO:0007669"/>
    <property type="project" value="UniProtKB-ARBA"/>
</dbReference>
<gene>
    <name evidence="2" type="ORF">C6N75_21810</name>
</gene>
<dbReference type="AlphaFoldDB" id="A0A2S9PRW9"/>